<evidence type="ECO:0000256" key="1">
    <source>
        <dbReference type="ARBA" id="ARBA00022723"/>
    </source>
</evidence>
<dbReference type="InterPro" id="IPR019787">
    <property type="entry name" value="Znf_PHD-finger"/>
</dbReference>
<dbReference type="PANTHER" id="PTHR46309:SF1">
    <property type="entry name" value="PHD FINGER PROTEIN 12"/>
    <property type="match status" value="1"/>
</dbReference>
<reference evidence="7" key="2">
    <citation type="journal article" date="2008" name="Genome Biol.">
        <title>Improved genome assembly and evidence-based global gene model set for the chordate Ciona intestinalis: new insight into intron and operon populations.</title>
        <authorList>
            <person name="Satou Y."/>
            <person name="Mineta K."/>
            <person name="Ogasawara M."/>
            <person name="Sasakura Y."/>
            <person name="Shoguchi E."/>
            <person name="Ueno K."/>
            <person name="Yamada L."/>
            <person name="Matsumoto J."/>
            <person name="Wasserscheid J."/>
            <person name="Dewar K."/>
            <person name="Wiley G.B."/>
            <person name="Macmil S.L."/>
            <person name="Roe B.A."/>
            <person name="Zeller R.W."/>
            <person name="Hastings K.E."/>
            <person name="Lemaire P."/>
            <person name="Lindquist E."/>
            <person name="Endo T."/>
            <person name="Hotta K."/>
            <person name="Inaba K."/>
        </authorList>
    </citation>
    <scope>NUCLEOTIDE SEQUENCE [LARGE SCALE GENOMIC DNA]</scope>
    <source>
        <strain evidence="7">wild type</strain>
    </source>
</reference>
<sequence>MTQGSLQCYDIDYSVGMMEKIQELIAPPLSEEGAREQRKRKAAEREMWRRRCNHETCDACGEGGDLLCCDFCPAAFHLQCCNPPLDEDKVPHGEWACHRCVVTNNFKVFDECHRHTLTKTALTIINQNKDVVKQDSKTEHPSLVVNKYIKMPQVTIKKSENNLKSSPQTLQSELPKDEISNSMLVENVVKEDETEEQFNEVCNNMQDKNWRKSVIKATTRRQKAKLDSCFSMDEISEAASQQSEETGNKLEIKEDNPFTLLIAAACLENTNLFKLPTNFLLHTSTNGNKKGYSKLNKVFKPLVHEVDTNGLVAQPTKLCFVCSRSCRMAPLIQCDYCSLTFHIDCLDPPLTNLPTSRWMCPNHPTKNQLQLLNEPLSKRSRIFNYFPSVCNEHQIKTCFLRKVHTARKSTIMTTSRRRKTKVPQPVKDAYNHPMYEEVPVVKKIQPVTSAHSLTNEEQDLWLKSIIQLHVDAAQLLEKGKVKESLKLKQQNENKNNKNEYFTPKTLVELSAHACSLMAKQTLKQGHADHPTLDDSTHTTDGLLVSHTSENLIETKNRKLQPDLQTLFNCTEVPSNKLPITTISQYNNPDTTTTAIKEEATQLIDVTKQSLFLTSSVETNQETPVHKLPNGFPKHEEFPESLKNISSKSSLQPSVAGVTEQTSDVQATTETPFSLDLLDKKMIEVLALQRLQQLFPHKETEAKLNKFEPQTTIPSYKKKHINHLPARAVLCHSTSSKRARMCHRGFSIGTMADNDLVLCEFQVCENVLSTHAKITYDKNTQQFELLSYGESIVDGVKYGSNTVKCSKRHHRNHRPQKSKSLTRAIKRALERNKDVANNKDPGKSRKVQMEESNVGFPISLCECGGKANEEITGWEGPALLHHGSSIKFGCIEFVFSRPGFASNSCLNQSETLQCRSSYERLHSSVKTFVGDSVTENTNSAVSHGFLEEGTTETNKCKRRYSDGLNSSTEATNVSCFNHTKFKDDVRDHMADSSELNYRCTKNEVPVCLHNGEPEIMKSTRFSRRQKERKDNRLQSYVYNIDDHLDADSVDLKSTRPSASQRCSPNMTTKNKINSPFQRSYRDYITSQNGKSVKSSQNRFPKVKSSSSRHLASYRRKSSSSCSGVKPVKIPRQVSNQTDVGSPHNHLNFSIAPLSKAQSISLMDSESHSDITPKSTRTSIDLTCNETIAEVLEPLDNINAVLPYQEHTNNLTSENINDKEIEMEFNGPCEFETQTHATINSTQNYVVRSENVSKMENEVANVLDGVLDSVATLQEKWKIGEANGELLNDADTTLPSVKLT</sequence>
<dbReference type="OMA" id="CKVQARA"/>
<reference evidence="8" key="1">
    <citation type="journal article" date="2002" name="Science">
        <title>The draft genome of Ciona intestinalis: insights into chordate and vertebrate origins.</title>
        <authorList>
            <person name="Dehal P."/>
            <person name="Satou Y."/>
            <person name="Campbell R.K."/>
            <person name="Chapman J."/>
            <person name="Degnan B."/>
            <person name="De Tomaso A."/>
            <person name="Davidson B."/>
            <person name="Di Gregorio A."/>
            <person name="Gelpke M."/>
            <person name="Goodstein D.M."/>
            <person name="Harafuji N."/>
            <person name="Hastings K.E."/>
            <person name="Ho I."/>
            <person name="Hotta K."/>
            <person name="Huang W."/>
            <person name="Kawashima T."/>
            <person name="Lemaire P."/>
            <person name="Martinez D."/>
            <person name="Meinertzhagen I.A."/>
            <person name="Necula S."/>
            <person name="Nonaka M."/>
            <person name="Putnam N."/>
            <person name="Rash S."/>
            <person name="Saiga H."/>
            <person name="Satake M."/>
            <person name="Terry A."/>
            <person name="Yamada L."/>
            <person name="Wang H.G."/>
            <person name="Awazu S."/>
            <person name="Azumi K."/>
            <person name="Boore J."/>
            <person name="Branno M."/>
            <person name="Chin-Bow S."/>
            <person name="DeSantis R."/>
            <person name="Doyle S."/>
            <person name="Francino P."/>
            <person name="Keys D.N."/>
            <person name="Haga S."/>
            <person name="Hayashi H."/>
            <person name="Hino K."/>
            <person name="Imai K.S."/>
            <person name="Inaba K."/>
            <person name="Kano S."/>
            <person name="Kobayashi K."/>
            <person name="Kobayashi M."/>
            <person name="Lee B.I."/>
            <person name="Makabe K.W."/>
            <person name="Manohar C."/>
            <person name="Matassi G."/>
            <person name="Medina M."/>
            <person name="Mochizuki Y."/>
            <person name="Mount S."/>
            <person name="Morishita T."/>
            <person name="Miura S."/>
            <person name="Nakayama A."/>
            <person name="Nishizaka S."/>
            <person name="Nomoto H."/>
            <person name="Ohta F."/>
            <person name="Oishi K."/>
            <person name="Rigoutsos I."/>
            <person name="Sano M."/>
            <person name="Sasaki A."/>
            <person name="Sasakura Y."/>
            <person name="Shoguchi E."/>
            <person name="Shin-i T."/>
            <person name="Spagnuolo A."/>
            <person name="Stainier D."/>
            <person name="Suzuki M.M."/>
            <person name="Tassy O."/>
            <person name="Takatori N."/>
            <person name="Tokuoka M."/>
            <person name="Yagi K."/>
            <person name="Yoshizaki F."/>
            <person name="Wada S."/>
            <person name="Zhang C."/>
            <person name="Hyatt P.D."/>
            <person name="Larimer F."/>
            <person name="Detter C."/>
            <person name="Doggett N."/>
            <person name="Glavina T."/>
            <person name="Hawkins T."/>
            <person name="Richardson P."/>
            <person name="Lucas S."/>
            <person name="Kohara Y."/>
            <person name="Levine M."/>
            <person name="Satoh N."/>
            <person name="Rokhsar D.S."/>
        </authorList>
    </citation>
    <scope>NUCLEOTIDE SEQUENCE [LARGE SCALE GENOMIC DNA]</scope>
</reference>
<dbReference type="InterPro" id="IPR001965">
    <property type="entry name" value="Znf_PHD"/>
</dbReference>
<dbReference type="Ensembl" id="ENSCINT00000030547.1">
    <property type="protein sequence ID" value="ENSCINP00000029983.1"/>
    <property type="gene ID" value="ENSCING00000019847.1"/>
</dbReference>
<feature type="domain" description="PHD-type" evidence="6">
    <location>
        <begin position="316"/>
        <end position="366"/>
    </location>
</feature>
<dbReference type="Gene3D" id="3.30.40.10">
    <property type="entry name" value="Zinc/RING finger domain, C3HC4 (zinc finger)"/>
    <property type="match status" value="1"/>
</dbReference>
<evidence type="ECO:0000313" key="8">
    <source>
        <dbReference type="Proteomes" id="UP000008144"/>
    </source>
</evidence>
<organism evidence="7 8">
    <name type="scientific">Ciona intestinalis</name>
    <name type="common">Transparent sea squirt</name>
    <name type="synonym">Ascidia intestinalis</name>
    <dbReference type="NCBI Taxonomy" id="7719"/>
    <lineage>
        <taxon>Eukaryota</taxon>
        <taxon>Metazoa</taxon>
        <taxon>Chordata</taxon>
        <taxon>Tunicata</taxon>
        <taxon>Ascidiacea</taxon>
        <taxon>Phlebobranchia</taxon>
        <taxon>Cionidae</taxon>
        <taxon>Ciona</taxon>
    </lineage>
</organism>
<dbReference type="Gene3D" id="2.30.30.1150">
    <property type="match status" value="1"/>
</dbReference>
<proteinExistence type="predicted"/>
<keyword evidence="8" id="KW-1185">Reference proteome</keyword>
<dbReference type="InterPro" id="IPR013083">
    <property type="entry name" value="Znf_RING/FYVE/PHD"/>
</dbReference>
<dbReference type="FunFam" id="3.30.40.10:FF:000154">
    <property type="entry name" value="PHD finger protein 12"/>
    <property type="match status" value="1"/>
</dbReference>
<dbReference type="HOGENOM" id="CLU_261682_0_0_1"/>
<dbReference type="InParanoid" id="H2XK01"/>
<dbReference type="STRING" id="7719.ENSCINP00000029983"/>
<dbReference type="Pfam" id="PF00628">
    <property type="entry name" value="PHD"/>
    <property type="match status" value="2"/>
</dbReference>
<evidence type="ECO:0000256" key="4">
    <source>
        <dbReference type="PROSITE-ProRule" id="PRU00146"/>
    </source>
</evidence>
<dbReference type="PANTHER" id="PTHR46309">
    <property type="entry name" value="PHD FINGER PROTEIN 12"/>
    <property type="match status" value="1"/>
</dbReference>
<feature type="compositionally biased region" description="Polar residues" evidence="5">
    <location>
        <begin position="1083"/>
        <end position="1108"/>
    </location>
</feature>
<keyword evidence="3" id="KW-0862">Zinc</keyword>
<dbReference type="InterPro" id="IPR042163">
    <property type="entry name" value="PHF12"/>
</dbReference>
<dbReference type="GO" id="GO:0008270">
    <property type="term" value="F:zinc ion binding"/>
    <property type="evidence" value="ECO:0007669"/>
    <property type="project" value="UniProtKB-KW"/>
</dbReference>
<dbReference type="PROSITE" id="PS50016">
    <property type="entry name" value="ZF_PHD_2"/>
    <property type="match status" value="2"/>
</dbReference>
<evidence type="ECO:0000256" key="2">
    <source>
        <dbReference type="ARBA" id="ARBA00022771"/>
    </source>
</evidence>
<dbReference type="GO" id="GO:0070822">
    <property type="term" value="C:Sin3-type complex"/>
    <property type="evidence" value="ECO:0000318"/>
    <property type="project" value="GO_Central"/>
</dbReference>
<feature type="region of interest" description="Disordered" evidence="5">
    <location>
        <begin position="1051"/>
        <end position="1125"/>
    </location>
</feature>
<dbReference type="GO" id="GO:0003714">
    <property type="term" value="F:transcription corepressor activity"/>
    <property type="evidence" value="ECO:0000318"/>
    <property type="project" value="GO_Central"/>
</dbReference>
<dbReference type="GO" id="GO:0005634">
    <property type="term" value="C:nucleus"/>
    <property type="evidence" value="ECO:0000318"/>
    <property type="project" value="GO_Central"/>
</dbReference>
<dbReference type="FunCoup" id="H2XK01">
    <property type="interactions" value="242"/>
</dbReference>
<dbReference type="CDD" id="cd15533">
    <property type="entry name" value="PHD1_PHF12"/>
    <property type="match status" value="1"/>
</dbReference>
<reference evidence="7" key="3">
    <citation type="submission" date="2025-08" db="UniProtKB">
        <authorList>
            <consortium name="Ensembl"/>
        </authorList>
    </citation>
    <scope>IDENTIFICATION</scope>
</reference>
<dbReference type="Proteomes" id="UP000008144">
    <property type="component" value="Chromosome 11"/>
</dbReference>
<keyword evidence="1" id="KW-0479">Metal-binding</keyword>
<dbReference type="EMBL" id="EAAA01000708">
    <property type="status" value="NOT_ANNOTATED_CDS"/>
    <property type="molecule type" value="Genomic_DNA"/>
</dbReference>
<dbReference type="SMART" id="SM00249">
    <property type="entry name" value="PHD"/>
    <property type="match status" value="2"/>
</dbReference>
<dbReference type="GeneTree" id="ENSGT00940000155713"/>
<gene>
    <name evidence="7" type="primary">ci-zf(phd)-21</name>
</gene>
<name>H2XK01_CIOIN</name>
<dbReference type="PROSITE" id="PS01359">
    <property type="entry name" value="ZF_PHD_1"/>
    <property type="match status" value="1"/>
</dbReference>
<protein>
    <submittedName>
        <fullName evidence="7">Zinc finger protein LOC723799</fullName>
    </submittedName>
</protein>
<feature type="compositionally biased region" description="Polar residues" evidence="5">
    <location>
        <begin position="1053"/>
        <end position="1076"/>
    </location>
</feature>
<dbReference type="InterPro" id="IPR019786">
    <property type="entry name" value="Zinc_finger_PHD-type_CS"/>
</dbReference>
<evidence type="ECO:0000259" key="6">
    <source>
        <dbReference type="PROSITE" id="PS50016"/>
    </source>
</evidence>
<dbReference type="GO" id="GO:0000122">
    <property type="term" value="P:negative regulation of transcription by RNA polymerase II"/>
    <property type="evidence" value="ECO:0000318"/>
    <property type="project" value="GO_Central"/>
</dbReference>
<evidence type="ECO:0000256" key="3">
    <source>
        <dbReference type="ARBA" id="ARBA00022833"/>
    </source>
</evidence>
<dbReference type="SUPFAM" id="SSF57903">
    <property type="entry name" value="FYVE/PHD zinc finger"/>
    <property type="match status" value="2"/>
</dbReference>
<evidence type="ECO:0000256" key="5">
    <source>
        <dbReference type="SAM" id="MobiDB-lite"/>
    </source>
</evidence>
<dbReference type="CDD" id="cd15534">
    <property type="entry name" value="PHD2_PHF12_Rco1"/>
    <property type="match status" value="1"/>
</dbReference>
<accession>H2XK01</accession>
<feature type="domain" description="PHD-type" evidence="6">
    <location>
        <begin position="54"/>
        <end position="103"/>
    </location>
</feature>
<reference evidence="7" key="4">
    <citation type="submission" date="2025-09" db="UniProtKB">
        <authorList>
            <consortium name="Ensembl"/>
        </authorList>
    </citation>
    <scope>IDENTIFICATION</scope>
</reference>
<evidence type="ECO:0000313" key="7">
    <source>
        <dbReference type="Ensembl" id="ENSCINP00000029983.1"/>
    </source>
</evidence>
<dbReference type="InterPro" id="IPR011011">
    <property type="entry name" value="Znf_FYVE_PHD"/>
</dbReference>
<keyword evidence="2 4" id="KW-0863">Zinc-finger</keyword>